<evidence type="ECO:0000313" key="6">
    <source>
        <dbReference type="EMBL" id="CUH92681.1"/>
    </source>
</evidence>
<dbReference type="Proteomes" id="UP000196053">
    <property type="component" value="Chromosome I"/>
</dbReference>
<keyword evidence="7" id="KW-1185">Reference proteome</keyword>
<reference evidence="7" key="1">
    <citation type="submission" date="2015-09" db="EMBL/GenBank/DDBJ databases">
        <authorList>
            <person name="Wibberg D."/>
        </authorList>
    </citation>
    <scope>NUCLEOTIDE SEQUENCE [LARGE SCALE GENOMIC DNA]</scope>
    <source>
        <strain evidence="7">SD1D</strain>
    </source>
</reference>
<dbReference type="SUPFAM" id="SSF48334">
    <property type="entry name" value="DNA repair protein MutS, domain III"/>
    <property type="match status" value="1"/>
</dbReference>
<dbReference type="OrthoDB" id="9802448at2"/>
<keyword evidence="4" id="KW-1133">Transmembrane helix</keyword>
<keyword evidence="4" id="KW-0812">Transmembrane</keyword>
<dbReference type="GO" id="GO:0140664">
    <property type="term" value="F:ATP-dependent DNA damage sensor activity"/>
    <property type="evidence" value="ECO:0007669"/>
    <property type="project" value="InterPro"/>
</dbReference>
<dbReference type="InterPro" id="IPR045076">
    <property type="entry name" value="MutS"/>
</dbReference>
<evidence type="ECO:0000313" key="7">
    <source>
        <dbReference type="Proteomes" id="UP000196053"/>
    </source>
</evidence>
<dbReference type="GO" id="GO:0005524">
    <property type="term" value="F:ATP binding"/>
    <property type="evidence" value="ECO:0007669"/>
    <property type="project" value="UniProtKB-KW"/>
</dbReference>
<dbReference type="SUPFAM" id="SSF52540">
    <property type="entry name" value="P-loop containing nucleoside triphosphate hydrolases"/>
    <property type="match status" value="1"/>
</dbReference>
<dbReference type="AlphaFoldDB" id="A0A0K8J4V4"/>
<name>A0A0K8J4V4_9FIRM</name>
<dbReference type="GO" id="GO:0030983">
    <property type="term" value="F:mismatched DNA binding"/>
    <property type="evidence" value="ECO:0007669"/>
    <property type="project" value="InterPro"/>
</dbReference>
<dbReference type="EMBL" id="LN879430">
    <property type="protein sequence ID" value="CUH92681.1"/>
    <property type="molecule type" value="Genomic_DNA"/>
</dbReference>
<keyword evidence="4" id="KW-0472">Membrane</keyword>
<evidence type="ECO:0000256" key="3">
    <source>
        <dbReference type="ARBA" id="ARBA00023125"/>
    </source>
</evidence>
<dbReference type="InterPro" id="IPR036187">
    <property type="entry name" value="DNA_mismatch_repair_MutS_sf"/>
</dbReference>
<dbReference type="InterPro" id="IPR000432">
    <property type="entry name" value="DNA_mismatch_repair_MutS_C"/>
</dbReference>
<dbReference type="GO" id="GO:0005829">
    <property type="term" value="C:cytosol"/>
    <property type="evidence" value="ECO:0007669"/>
    <property type="project" value="TreeGrafter"/>
</dbReference>
<dbReference type="PANTHER" id="PTHR11361">
    <property type="entry name" value="DNA MISMATCH REPAIR PROTEIN MUTS FAMILY MEMBER"/>
    <property type="match status" value="1"/>
</dbReference>
<dbReference type="InterPro" id="IPR027417">
    <property type="entry name" value="P-loop_NTPase"/>
</dbReference>
<accession>A0A0K8J4V4</accession>
<keyword evidence="2" id="KW-0067">ATP-binding</keyword>
<feature type="domain" description="DNA mismatch repair proteins mutS family" evidence="5">
    <location>
        <begin position="361"/>
        <end position="546"/>
    </location>
</feature>
<dbReference type="RefSeq" id="WP_058258030.1">
    <property type="nucleotide sequence ID" value="NZ_DUPS01000029.1"/>
</dbReference>
<dbReference type="GO" id="GO:0006298">
    <property type="term" value="P:mismatch repair"/>
    <property type="evidence" value="ECO:0007669"/>
    <property type="project" value="InterPro"/>
</dbReference>
<dbReference type="Gene3D" id="3.40.50.300">
    <property type="entry name" value="P-loop containing nucleotide triphosphate hydrolases"/>
    <property type="match status" value="1"/>
</dbReference>
<evidence type="ECO:0000256" key="4">
    <source>
        <dbReference type="SAM" id="Phobius"/>
    </source>
</evidence>
<dbReference type="Gene3D" id="1.10.1420.10">
    <property type="match status" value="1"/>
</dbReference>
<keyword evidence="1" id="KW-0547">Nucleotide-binding</keyword>
<dbReference type="SMART" id="SM00534">
    <property type="entry name" value="MUTSac"/>
    <property type="match status" value="1"/>
</dbReference>
<keyword evidence="3" id="KW-0238">DNA-binding</keyword>
<evidence type="ECO:0000256" key="2">
    <source>
        <dbReference type="ARBA" id="ARBA00022840"/>
    </source>
</evidence>
<gene>
    <name evidence="6" type="ORF">SD1D_1135</name>
</gene>
<sequence>MDYLFYFAIVVLGLIIWSFINDKKYQKNLKKHLEREWASYPEEDYNADKMKSIKSFYLTEKDQYLDVDDITWNDLDMDEIYKLMNNTQSSLGEEYLYALLRKPCFSSEELEERNRLIEFFQSNKEERLQVQIKLNKVGKLRKISVFDYINKLGEQKPESNIPHYLMALGLLLSLGYVFINPGIGVGLSLFFMVFNIISYYRYKAKIDNFLLIIAFQLRLLDCIDDLAKISIPSLEPYVKLLSEDLKKFKKFRRGSYIVVARNVSGNLLEALLDYYRMIFHHDLIKYNIMLSFFKKNKDIMKRIFKTVGFIDSMIAAASFRDMVEYYSLPQLSHTKANPKLSVSEVYHPLINNPVANSITEDRCTLLTGSNASGKSTFIKSIAINAILSQTIYTSLSKEYKANYFTVYSSMALKDNILSNESYFIVEIKSLKRILDKSKGDYPILCFVDEVLRGTNTLERIAASSRILATLAKENALCFAATHDIELTYILENYYSNYHFREKVEGNQVLFDYKLYKGRAVSKNAIKLLNLLGYSKDIIIEAENAADQYMKTGEWSIISDN</sequence>
<proteinExistence type="predicted"/>
<feature type="transmembrane region" description="Helical" evidence="4">
    <location>
        <begin position="6"/>
        <end position="22"/>
    </location>
</feature>
<protein>
    <recommendedName>
        <fullName evidence="5">DNA mismatch repair proteins mutS family domain-containing protein</fullName>
    </recommendedName>
</protein>
<evidence type="ECO:0000256" key="1">
    <source>
        <dbReference type="ARBA" id="ARBA00022741"/>
    </source>
</evidence>
<evidence type="ECO:0000259" key="5">
    <source>
        <dbReference type="SMART" id="SM00534"/>
    </source>
</evidence>
<dbReference type="PANTHER" id="PTHR11361:SF152">
    <property type="entry name" value="DNA MISMATCH REPAIR PROTEIN"/>
    <property type="match status" value="1"/>
</dbReference>
<dbReference type="Pfam" id="PF00488">
    <property type="entry name" value="MutS_V"/>
    <property type="match status" value="1"/>
</dbReference>
<organism evidence="6 7">
    <name type="scientific">Herbinix luporum</name>
    <dbReference type="NCBI Taxonomy" id="1679721"/>
    <lineage>
        <taxon>Bacteria</taxon>
        <taxon>Bacillati</taxon>
        <taxon>Bacillota</taxon>
        <taxon>Clostridia</taxon>
        <taxon>Lachnospirales</taxon>
        <taxon>Lachnospiraceae</taxon>
        <taxon>Herbinix</taxon>
    </lineage>
</organism>
<dbReference type="KEGG" id="hsd:SD1D_1135"/>